<dbReference type="OrthoDB" id="2704409at2"/>
<dbReference type="AlphaFoldDB" id="A0A3D8Q0X4"/>
<keyword evidence="2" id="KW-1185">Reference proteome</keyword>
<sequence>MSSAKLITAEMIARYHDLNKLKKEIDSEMSQLKKQFHAYFDAQVGANTKGEVTDGGFKLQRQIRKVEKFADDLTVARLEELNMNELIYIEKKADDEKINAAISLGLLSEEDISDCRVSSFSGVISVREIV</sequence>
<dbReference type="EMBL" id="PIOC01000003">
    <property type="protein sequence ID" value="RDW21467.1"/>
    <property type="molecule type" value="Genomic_DNA"/>
</dbReference>
<proteinExistence type="predicted"/>
<comment type="caution">
    <text evidence="1">The sequence shown here is derived from an EMBL/GenBank/DDBJ whole genome shotgun (WGS) entry which is preliminary data.</text>
</comment>
<organism evidence="1 2">
    <name type="scientific">Oceanobacillus arenosus</name>
    <dbReference type="NCBI Taxonomy" id="1229153"/>
    <lineage>
        <taxon>Bacteria</taxon>
        <taxon>Bacillati</taxon>
        <taxon>Bacillota</taxon>
        <taxon>Bacilli</taxon>
        <taxon>Bacillales</taxon>
        <taxon>Bacillaceae</taxon>
        <taxon>Oceanobacillus</taxon>
    </lineage>
</organism>
<protein>
    <submittedName>
        <fullName evidence="1">Uncharacterized protein</fullName>
    </submittedName>
</protein>
<accession>A0A3D8Q0X4</accession>
<evidence type="ECO:0000313" key="2">
    <source>
        <dbReference type="Proteomes" id="UP000257143"/>
    </source>
</evidence>
<dbReference type="RefSeq" id="WP_115771639.1">
    <property type="nucleotide sequence ID" value="NZ_PIOC01000003.1"/>
</dbReference>
<name>A0A3D8Q0X4_9BACI</name>
<dbReference type="Proteomes" id="UP000257143">
    <property type="component" value="Unassembled WGS sequence"/>
</dbReference>
<gene>
    <name evidence="1" type="ORF">CWR48_03455</name>
</gene>
<evidence type="ECO:0000313" key="1">
    <source>
        <dbReference type="EMBL" id="RDW21467.1"/>
    </source>
</evidence>
<reference evidence="2" key="1">
    <citation type="submission" date="2017-11" db="EMBL/GenBank/DDBJ databases">
        <authorList>
            <person name="Zhu W."/>
        </authorList>
    </citation>
    <scope>NUCLEOTIDE SEQUENCE [LARGE SCALE GENOMIC DNA]</scope>
    <source>
        <strain evidence="2">CAU 1183</strain>
    </source>
</reference>